<gene>
    <name evidence="7" type="ORF">CLV99_4255</name>
</gene>
<dbReference type="AlphaFoldDB" id="A0A4R6W503"/>
<dbReference type="Pfam" id="PF04542">
    <property type="entry name" value="Sigma70_r2"/>
    <property type="match status" value="1"/>
</dbReference>
<keyword evidence="8" id="KW-1185">Reference proteome</keyword>
<name>A0A4R6W503_9SPHI</name>
<dbReference type="Gene3D" id="1.10.10.10">
    <property type="entry name" value="Winged helix-like DNA-binding domain superfamily/Winged helix DNA-binding domain"/>
    <property type="match status" value="1"/>
</dbReference>
<comment type="caution">
    <text evidence="7">The sequence shown here is derived from an EMBL/GenBank/DDBJ whole genome shotgun (WGS) entry which is preliminary data.</text>
</comment>
<dbReference type="InterPro" id="IPR039425">
    <property type="entry name" value="RNA_pol_sigma-70-like"/>
</dbReference>
<evidence type="ECO:0000256" key="4">
    <source>
        <dbReference type="ARBA" id="ARBA00023163"/>
    </source>
</evidence>
<keyword evidence="2" id="KW-0805">Transcription regulation</keyword>
<dbReference type="PANTHER" id="PTHR43133:SF46">
    <property type="entry name" value="RNA POLYMERASE SIGMA-70 FACTOR ECF SUBFAMILY"/>
    <property type="match status" value="1"/>
</dbReference>
<dbReference type="InterPro" id="IPR013249">
    <property type="entry name" value="RNA_pol_sigma70_r4_t2"/>
</dbReference>
<dbReference type="InterPro" id="IPR036388">
    <property type="entry name" value="WH-like_DNA-bd_sf"/>
</dbReference>
<dbReference type="OrthoDB" id="655312at2"/>
<accession>A0A4R6W503</accession>
<dbReference type="GO" id="GO:0016987">
    <property type="term" value="F:sigma factor activity"/>
    <property type="evidence" value="ECO:0007669"/>
    <property type="project" value="UniProtKB-KW"/>
</dbReference>
<dbReference type="GO" id="GO:0003677">
    <property type="term" value="F:DNA binding"/>
    <property type="evidence" value="ECO:0007669"/>
    <property type="project" value="InterPro"/>
</dbReference>
<dbReference type="GO" id="GO:0006352">
    <property type="term" value="P:DNA-templated transcription initiation"/>
    <property type="evidence" value="ECO:0007669"/>
    <property type="project" value="InterPro"/>
</dbReference>
<evidence type="ECO:0000313" key="7">
    <source>
        <dbReference type="EMBL" id="TDQ73818.1"/>
    </source>
</evidence>
<evidence type="ECO:0000256" key="2">
    <source>
        <dbReference type="ARBA" id="ARBA00023015"/>
    </source>
</evidence>
<dbReference type="Gene3D" id="1.10.1740.10">
    <property type="match status" value="1"/>
</dbReference>
<feature type="domain" description="RNA polymerase sigma factor 70 region 4 type 2" evidence="6">
    <location>
        <begin position="124"/>
        <end position="169"/>
    </location>
</feature>
<dbReference type="Pfam" id="PF08281">
    <property type="entry name" value="Sigma70_r4_2"/>
    <property type="match status" value="1"/>
</dbReference>
<dbReference type="InterPro" id="IPR014284">
    <property type="entry name" value="RNA_pol_sigma-70_dom"/>
</dbReference>
<evidence type="ECO:0000256" key="1">
    <source>
        <dbReference type="ARBA" id="ARBA00010641"/>
    </source>
</evidence>
<dbReference type="InterPro" id="IPR013324">
    <property type="entry name" value="RNA_pol_sigma_r3/r4-like"/>
</dbReference>
<dbReference type="RefSeq" id="WP_133586398.1">
    <property type="nucleotide sequence ID" value="NZ_SNYV01000018.1"/>
</dbReference>
<dbReference type="Proteomes" id="UP000295292">
    <property type="component" value="Unassembled WGS sequence"/>
</dbReference>
<evidence type="ECO:0000259" key="6">
    <source>
        <dbReference type="Pfam" id="PF08281"/>
    </source>
</evidence>
<keyword evidence="4" id="KW-0804">Transcription</keyword>
<sequence>MTYSVYSDKELLLRLQQGDHSAFDIIYDLYKRRLAGNLLRLLKSDELVDDVLQELFANVWQHRKNIDTDRPIKSYLFQIGRNLCVDIFRRAARDQVYFQYLKENFEEGYMVLEETLIKNEQPQLLEKAISTLSPQRQNIFRLCRLEGKSYKEVAKILGISTATINAHITIANKQVRDYVLNNKDIVYIALTVLTAQDI</sequence>
<dbReference type="SUPFAM" id="SSF88659">
    <property type="entry name" value="Sigma3 and sigma4 domains of RNA polymerase sigma factors"/>
    <property type="match status" value="1"/>
</dbReference>
<feature type="domain" description="RNA polymerase sigma-70 region 2" evidence="5">
    <location>
        <begin position="27"/>
        <end position="93"/>
    </location>
</feature>
<proteinExistence type="inferred from homology"/>
<comment type="similarity">
    <text evidence="1">Belongs to the sigma-70 factor family. ECF subfamily.</text>
</comment>
<organism evidence="7 8">
    <name type="scientific">Sphingobacterium yanglingense</name>
    <dbReference type="NCBI Taxonomy" id="1437280"/>
    <lineage>
        <taxon>Bacteria</taxon>
        <taxon>Pseudomonadati</taxon>
        <taxon>Bacteroidota</taxon>
        <taxon>Sphingobacteriia</taxon>
        <taxon>Sphingobacteriales</taxon>
        <taxon>Sphingobacteriaceae</taxon>
        <taxon>Sphingobacterium</taxon>
    </lineage>
</organism>
<dbReference type="InterPro" id="IPR013325">
    <property type="entry name" value="RNA_pol_sigma_r2"/>
</dbReference>
<dbReference type="NCBIfam" id="TIGR02937">
    <property type="entry name" value="sigma70-ECF"/>
    <property type="match status" value="1"/>
</dbReference>
<evidence type="ECO:0000313" key="8">
    <source>
        <dbReference type="Proteomes" id="UP000295292"/>
    </source>
</evidence>
<evidence type="ECO:0000259" key="5">
    <source>
        <dbReference type="Pfam" id="PF04542"/>
    </source>
</evidence>
<evidence type="ECO:0000256" key="3">
    <source>
        <dbReference type="ARBA" id="ARBA00023082"/>
    </source>
</evidence>
<protein>
    <submittedName>
        <fullName evidence="7">RNA polymerase sigma-70 factor (ECF subfamily)</fullName>
    </submittedName>
</protein>
<reference evidence="7 8" key="1">
    <citation type="submission" date="2019-03" db="EMBL/GenBank/DDBJ databases">
        <title>Genomic Encyclopedia of Archaeal and Bacterial Type Strains, Phase II (KMG-II): from individual species to whole genera.</title>
        <authorList>
            <person name="Goeker M."/>
        </authorList>
    </citation>
    <scope>NUCLEOTIDE SEQUENCE [LARGE SCALE GENOMIC DNA]</scope>
    <source>
        <strain evidence="7 8">DSM 28353</strain>
    </source>
</reference>
<dbReference type="SUPFAM" id="SSF88946">
    <property type="entry name" value="Sigma2 domain of RNA polymerase sigma factors"/>
    <property type="match status" value="1"/>
</dbReference>
<dbReference type="InterPro" id="IPR007627">
    <property type="entry name" value="RNA_pol_sigma70_r2"/>
</dbReference>
<keyword evidence="3" id="KW-0731">Sigma factor</keyword>
<dbReference type="EMBL" id="SNYV01000018">
    <property type="protein sequence ID" value="TDQ73818.1"/>
    <property type="molecule type" value="Genomic_DNA"/>
</dbReference>
<dbReference type="PANTHER" id="PTHR43133">
    <property type="entry name" value="RNA POLYMERASE ECF-TYPE SIGMA FACTO"/>
    <property type="match status" value="1"/>
</dbReference>